<dbReference type="Proteomes" id="UP001434737">
    <property type="component" value="Chromosome"/>
</dbReference>
<dbReference type="EMBL" id="CP145316">
    <property type="protein sequence ID" value="XAM17201.1"/>
    <property type="molecule type" value="Genomic_DNA"/>
</dbReference>
<organism evidence="2 3">
    <name type="scientific">Helicobacter mastomyrinus</name>
    <dbReference type="NCBI Taxonomy" id="287948"/>
    <lineage>
        <taxon>Bacteria</taxon>
        <taxon>Pseudomonadati</taxon>
        <taxon>Campylobacterota</taxon>
        <taxon>Epsilonproteobacteria</taxon>
        <taxon>Campylobacterales</taxon>
        <taxon>Helicobacteraceae</taxon>
        <taxon>Helicobacter</taxon>
    </lineage>
</organism>
<evidence type="ECO:0000256" key="1">
    <source>
        <dbReference type="SAM" id="Phobius"/>
    </source>
</evidence>
<accession>A0ABZ3F243</accession>
<keyword evidence="1" id="KW-0812">Transmembrane</keyword>
<gene>
    <name evidence="2" type="ORF">V3I05_05780</name>
</gene>
<evidence type="ECO:0000313" key="2">
    <source>
        <dbReference type="EMBL" id="XAM17201.1"/>
    </source>
</evidence>
<proteinExistence type="predicted"/>
<evidence type="ECO:0008006" key="4">
    <source>
        <dbReference type="Google" id="ProtNLM"/>
    </source>
</evidence>
<sequence>MSFKHYFNIMHSRIQSLLSAKSKREKSLFIAALTLCIVFVMLDFVYMPLIEHNRALKALHTQTLEEFATSSNSLQNVKLLHLEQAQSMHSKRTMLEENLSILKEYIQSQEDYLNPFALMPKLIAFAKTQHLNLSTLTPYPMLDALNIEGMGYFDNIINLLEYIESHRFFSIDSLSLKPFNGREIYFNLLIIDNRLNPQRLNL</sequence>
<keyword evidence="1" id="KW-1133">Transmembrane helix</keyword>
<keyword evidence="3" id="KW-1185">Reference proteome</keyword>
<keyword evidence="1" id="KW-0472">Membrane</keyword>
<feature type="transmembrane region" description="Helical" evidence="1">
    <location>
        <begin position="28"/>
        <end position="49"/>
    </location>
</feature>
<protein>
    <recommendedName>
        <fullName evidence="4">Pilus assembly protein PilO</fullName>
    </recommendedName>
</protein>
<name>A0ABZ3F243_9HELI</name>
<evidence type="ECO:0000313" key="3">
    <source>
        <dbReference type="Proteomes" id="UP001434737"/>
    </source>
</evidence>
<dbReference type="RefSeq" id="WP_343352934.1">
    <property type="nucleotide sequence ID" value="NZ_CP145316.1"/>
</dbReference>
<reference evidence="2 3" key="1">
    <citation type="submission" date="2024-02" db="EMBL/GenBank/DDBJ databases">
        <title>Genome and pathogenicity analysis of Helicobacter mastomyrinus isolated from mice.</title>
        <authorList>
            <person name="Zhu L."/>
        </authorList>
    </citation>
    <scope>NUCLEOTIDE SEQUENCE [LARGE SCALE GENOMIC DNA]</scope>
    <source>
        <strain evidence="2 3">Hm-17</strain>
    </source>
</reference>